<keyword evidence="2" id="KW-1185">Reference proteome</keyword>
<organism evidence="1 2">
    <name type="scientific">Nonomuraea africana</name>
    <dbReference type="NCBI Taxonomy" id="46171"/>
    <lineage>
        <taxon>Bacteria</taxon>
        <taxon>Bacillati</taxon>
        <taxon>Actinomycetota</taxon>
        <taxon>Actinomycetes</taxon>
        <taxon>Streptosporangiales</taxon>
        <taxon>Streptosporangiaceae</taxon>
        <taxon>Nonomuraea</taxon>
    </lineage>
</organism>
<proteinExistence type="predicted"/>
<evidence type="ECO:0000313" key="2">
    <source>
        <dbReference type="Proteomes" id="UP000661607"/>
    </source>
</evidence>
<accession>A0ABR9KDD8</accession>
<sequence length="160" mass="18315">MTISNTPQPSRPGLKSGRTNEFTLFFNVKPGHGQQIREIFQQPGFEEKRKEMSSRIGTLHDARWVLFDDDTRLLFATNFDGDWDAYIDDFAAQIPDVFDAILQHTEDYPGIHDPNIKDAIVAHQETACSYFRTIPDATVKDLQKAVRVQEAFQRLLDEAT</sequence>
<dbReference type="RefSeq" id="WP_192775189.1">
    <property type="nucleotide sequence ID" value="NZ_BAAASY010000044.1"/>
</dbReference>
<comment type="caution">
    <text evidence="1">The sequence shown here is derived from an EMBL/GenBank/DDBJ whole genome shotgun (WGS) entry which is preliminary data.</text>
</comment>
<dbReference type="Proteomes" id="UP000661607">
    <property type="component" value="Unassembled WGS sequence"/>
</dbReference>
<protein>
    <submittedName>
        <fullName evidence="1">Uncharacterized protein</fullName>
    </submittedName>
</protein>
<reference evidence="1 2" key="1">
    <citation type="submission" date="2020-10" db="EMBL/GenBank/DDBJ databases">
        <title>Sequencing the genomes of 1000 actinobacteria strains.</title>
        <authorList>
            <person name="Klenk H.-P."/>
        </authorList>
    </citation>
    <scope>NUCLEOTIDE SEQUENCE [LARGE SCALE GENOMIC DNA]</scope>
    <source>
        <strain evidence="1 2">DSM 43748</strain>
    </source>
</reference>
<evidence type="ECO:0000313" key="1">
    <source>
        <dbReference type="EMBL" id="MBE1560043.1"/>
    </source>
</evidence>
<gene>
    <name evidence="1" type="ORF">H4W81_002822</name>
</gene>
<name>A0ABR9KDD8_9ACTN</name>
<dbReference type="EMBL" id="JADBEF010000001">
    <property type="protein sequence ID" value="MBE1560043.1"/>
    <property type="molecule type" value="Genomic_DNA"/>
</dbReference>